<keyword evidence="5" id="KW-1185">Reference proteome</keyword>
<organism evidence="4 5">
    <name type="scientific">Sporothrix stenoceras</name>
    <dbReference type="NCBI Taxonomy" id="5173"/>
    <lineage>
        <taxon>Eukaryota</taxon>
        <taxon>Fungi</taxon>
        <taxon>Dikarya</taxon>
        <taxon>Ascomycota</taxon>
        <taxon>Pezizomycotina</taxon>
        <taxon>Sordariomycetes</taxon>
        <taxon>Sordariomycetidae</taxon>
        <taxon>Ophiostomatales</taxon>
        <taxon>Ophiostomataceae</taxon>
        <taxon>Sporothrix</taxon>
    </lineage>
</organism>
<keyword evidence="3" id="KW-0687">Ribonucleoprotein</keyword>
<dbReference type="Pfam" id="PF00410">
    <property type="entry name" value="Ribosomal_S8"/>
    <property type="match status" value="1"/>
</dbReference>
<dbReference type="EMBL" id="JAWCUI010000010">
    <property type="protein sequence ID" value="KAL1900172.1"/>
    <property type="molecule type" value="Genomic_DNA"/>
</dbReference>
<accession>A0ABR3ZIP0</accession>
<gene>
    <name evidence="4" type="ORF">Sste5346_002482</name>
</gene>
<evidence type="ECO:0000313" key="5">
    <source>
        <dbReference type="Proteomes" id="UP001583186"/>
    </source>
</evidence>
<evidence type="ECO:0000256" key="1">
    <source>
        <dbReference type="ARBA" id="ARBA00006471"/>
    </source>
</evidence>
<dbReference type="Proteomes" id="UP001583186">
    <property type="component" value="Unassembled WGS sequence"/>
</dbReference>
<dbReference type="InterPro" id="IPR000630">
    <property type="entry name" value="Ribosomal_uS8"/>
</dbReference>
<name>A0ABR3ZIP0_9PEZI</name>
<evidence type="ECO:0008006" key="6">
    <source>
        <dbReference type="Google" id="ProtNLM"/>
    </source>
</evidence>
<comment type="similarity">
    <text evidence="1">Belongs to the universal ribosomal protein uS8 family.</text>
</comment>
<evidence type="ECO:0000256" key="2">
    <source>
        <dbReference type="ARBA" id="ARBA00022980"/>
    </source>
</evidence>
<protein>
    <recommendedName>
        <fullName evidence="6">Small subunit ribosomal protein S8</fullName>
    </recommendedName>
</protein>
<sequence length="163" mass="17877">MGILHLINTCSHLQNASKARLGLTSIPSNKFNLNFVLALHREGFISSVTRAGPTPPDPAAVLTGTHIDEVVTTANVASRRLWLGLKYWNNEPVMRKLKMYSKPSRIVRMPLEDLEKVARGFPVGMVKGLTLGECLFLSTDRGIIEVREALAKKIGGQVLCVVS</sequence>
<dbReference type="Gene3D" id="3.30.1490.10">
    <property type="match status" value="1"/>
</dbReference>
<keyword evidence="2" id="KW-0689">Ribosomal protein</keyword>
<comment type="caution">
    <text evidence="4">The sequence shown here is derived from an EMBL/GenBank/DDBJ whole genome shotgun (WGS) entry which is preliminary data.</text>
</comment>
<dbReference type="Gene3D" id="3.30.1370.30">
    <property type="match status" value="1"/>
</dbReference>
<reference evidence="4 5" key="1">
    <citation type="journal article" date="2024" name="IMA Fungus">
        <title>IMA Genome - F19 : A genome assembly and annotation guide to empower mycologists, including annotated draft genome sequences of Ceratocystis pirilliformis, Diaporthe australafricana, Fusarium ophioides, Paecilomyces lecythidis, and Sporothrix stenoceras.</title>
        <authorList>
            <person name="Aylward J."/>
            <person name="Wilson A.M."/>
            <person name="Visagie C.M."/>
            <person name="Spraker J."/>
            <person name="Barnes I."/>
            <person name="Buitendag C."/>
            <person name="Ceriani C."/>
            <person name="Del Mar Angel L."/>
            <person name="du Plessis D."/>
            <person name="Fuchs T."/>
            <person name="Gasser K."/>
            <person name="Kramer D."/>
            <person name="Li W."/>
            <person name="Munsamy K."/>
            <person name="Piso A."/>
            <person name="Price J.L."/>
            <person name="Sonnekus B."/>
            <person name="Thomas C."/>
            <person name="van der Nest A."/>
            <person name="van Dijk A."/>
            <person name="van Heerden A."/>
            <person name="van Vuuren N."/>
            <person name="Yilmaz N."/>
            <person name="Duong T.A."/>
            <person name="van der Merwe N.A."/>
            <person name="Wingfield M.J."/>
            <person name="Wingfield B.D."/>
        </authorList>
    </citation>
    <scope>NUCLEOTIDE SEQUENCE [LARGE SCALE GENOMIC DNA]</scope>
    <source>
        <strain evidence="4 5">CMW 5346</strain>
    </source>
</reference>
<dbReference type="InterPro" id="IPR035987">
    <property type="entry name" value="Ribosomal_uS8_sf"/>
</dbReference>
<evidence type="ECO:0000313" key="4">
    <source>
        <dbReference type="EMBL" id="KAL1900172.1"/>
    </source>
</evidence>
<proteinExistence type="inferred from homology"/>
<dbReference type="PANTHER" id="PTHR11758">
    <property type="entry name" value="40S RIBOSOMAL PROTEIN S15A"/>
    <property type="match status" value="1"/>
</dbReference>
<dbReference type="SUPFAM" id="SSF56047">
    <property type="entry name" value="Ribosomal protein S8"/>
    <property type="match status" value="1"/>
</dbReference>
<evidence type="ECO:0000256" key="3">
    <source>
        <dbReference type="ARBA" id="ARBA00023274"/>
    </source>
</evidence>